<feature type="region of interest" description="Disordered" evidence="1">
    <location>
        <begin position="143"/>
        <end position="163"/>
    </location>
</feature>
<evidence type="ECO:0000313" key="2">
    <source>
        <dbReference type="EMBL" id="CAD8476379.1"/>
    </source>
</evidence>
<feature type="region of interest" description="Disordered" evidence="1">
    <location>
        <begin position="57"/>
        <end position="78"/>
    </location>
</feature>
<dbReference type="Gene3D" id="2.30.60.10">
    <property type="entry name" value="Cyanovirin-N"/>
    <property type="match status" value="1"/>
</dbReference>
<dbReference type="InterPro" id="IPR036673">
    <property type="entry name" value="Cyanovirin-N_sf"/>
</dbReference>
<gene>
    <name evidence="2" type="ORF">HPHI1048_LOCUS6298</name>
</gene>
<protein>
    <submittedName>
        <fullName evidence="2">Uncharacterized protein</fullName>
    </submittedName>
</protein>
<evidence type="ECO:0000256" key="1">
    <source>
        <dbReference type="SAM" id="MobiDB-lite"/>
    </source>
</evidence>
<dbReference type="SUPFAM" id="SSF51322">
    <property type="entry name" value="Cyanovirin-N"/>
    <property type="match status" value="1"/>
</dbReference>
<proteinExistence type="predicted"/>
<accession>A0A7S0E6Y9</accession>
<sequence length="163" mass="18723">MIDEERRRQYNLGYDLKRPIMQDGSEGASFHERVERHYFPEHFDFLPFGDPFERKRQLHEERKQSQPLESNEPDIPPGSYVGSCHGCKLVSEGKRLHCSQCLNTRGQRVDSSILLSDCTEEEHVGNADGKLTCERKPAQMLNAGEHQESAEAVSNEENARHEL</sequence>
<name>A0A7S0E6Y9_9CRYP</name>
<organism evidence="2">
    <name type="scientific">Hanusia phi</name>
    <dbReference type="NCBI Taxonomy" id="3032"/>
    <lineage>
        <taxon>Eukaryota</taxon>
        <taxon>Cryptophyceae</taxon>
        <taxon>Pyrenomonadales</taxon>
        <taxon>Geminigeraceae</taxon>
        <taxon>Hanusia</taxon>
    </lineage>
</organism>
<dbReference type="AlphaFoldDB" id="A0A7S0E6Y9"/>
<dbReference type="EMBL" id="HBEO01009032">
    <property type="protein sequence ID" value="CAD8476379.1"/>
    <property type="molecule type" value="Transcribed_RNA"/>
</dbReference>
<reference evidence="2" key="1">
    <citation type="submission" date="2021-01" db="EMBL/GenBank/DDBJ databases">
        <authorList>
            <person name="Corre E."/>
            <person name="Pelletier E."/>
            <person name="Niang G."/>
            <person name="Scheremetjew M."/>
            <person name="Finn R."/>
            <person name="Kale V."/>
            <person name="Holt S."/>
            <person name="Cochrane G."/>
            <person name="Meng A."/>
            <person name="Brown T."/>
            <person name="Cohen L."/>
        </authorList>
    </citation>
    <scope>NUCLEOTIDE SEQUENCE</scope>
    <source>
        <strain evidence="2">CCMP325</strain>
    </source>
</reference>